<accession>A0A7I9ZV29</accession>
<name>A0A7I9ZV29_9MYCO</name>
<organism evidence="8 9">
    <name type="scientific">Mycolicibacterium hippocampi</name>
    <dbReference type="NCBI Taxonomy" id="659824"/>
    <lineage>
        <taxon>Bacteria</taxon>
        <taxon>Bacillati</taxon>
        <taxon>Actinomycetota</taxon>
        <taxon>Actinomycetes</taxon>
        <taxon>Mycobacteriales</taxon>
        <taxon>Mycobacteriaceae</taxon>
        <taxon>Mycolicibacterium</taxon>
    </lineage>
</organism>
<dbReference type="NCBIfam" id="TIGR03860">
    <property type="entry name" value="FMN_nitrolo"/>
    <property type="match status" value="1"/>
</dbReference>
<sequence>MALCMTKKFHLAWFLNFVADEWNGTWGDGARDFTGEFYVEMARDLERAKFDYVLIEDKLMVSTAYGGTMEYDLKHGVNPKHDPVPLAVLMANATDRLGVVPTMSTSFYPPFLLARLCSTIDHIARGRFGWNVVTSAEDRAAQNFGLDKLYEHDERYVRASEYLDLVGKLWESWEPDAVERDHTTGVYANYKKVHTVDFVGKYYKSRGPLNTAPSPQYRPTIAQAGASPPGRELAAQHADTIVAPANGVEAMKAYRDDIHARMTAHGRDPEHCKVFYLVSPIVADTREEALAKRDRWFNDPLYIEYMLAEISSITEIDFAQFDLDEPLPEVWTNGERGSLESFISRGKDKTLRELVTGSGLTGNVQFVGTPDEVAEEMGSVMEQVGGDGFLITSPVMRLNRRYVTEITDGLVPALQKRGLTRGDYTTTMLRDHLREF</sequence>
<gene>
    <name evidence="8" type="ORF">MHIP_51720</name>
</gene>
<keyword evidence="3" id="KW-0560">Oxidoreductase</keyword>
<dbReference type="GO" id="GO:0004497">
    <property type="term" value="F:monooxygenase activity"/>
    <property type="evidence" value="ECO:0007669"/>
    <property type="project" value="UniProtKB-KW"/>
</dbReference>
<dbReference type="SUPFAM" id="SSF51679">
    <property type="entry name" value="Bacterial luciferase-like"/>
    <property type="match status" value="1"/>
</dbReference>
<evidence type="ECO:0000256" key="1">
    <source>
        <dbReference type="ARBA" id="ARBA00022630"/>
    </source>
</evidence>
<feature type="binding site" evidence="6">
    <location>
        <position position="156"/>
    </location>
    <ligand>
        <name>FMN</name>
        <dbReference type="ChEBI" id="CHEBI:58210"/>
    </ligand>
</feature>
<dbReference type="PANTHER" id="PTHR30011">
    <property type="entry name" value="ALKANESULFONATE MONOOXYGENASE-RELATED"/>
    <property type="match status" value="1"/>
</dbReference>
<feature type="domain" description="Luciferase-like" evidence="7">
    <location>
        <begin position="23"/>
        <end position="387"/>
    </location>
</feature>
<dbReference type="AlphaFoldDB" id="A0A7I9ZV29"/>
<dbReference type="Pfam" id="PF00296">
    <property type="entry name" value="Bac_luciferase"/>
    <property type="match status" value="1"/>
</dbReference>
<keyword evidence="4" id="KW-0503">Monooxygenase</keyword>
<dbReference type="PANTHER" id="PTHR30011:SF16">
    <property type="entry name" value="C2H2 FINGER DOMAIN TRANSCRIPTION FACTOR (EUROFUNG)-RELATED"/>
    <property type="match status" value="1"/>
</dbReference>
<evidence type="ECO:0000313" key="9">
    <source>
        <dbReference type="Proteomes" id="UP000465304"/>
    </source>
</evidence>
<keyword evidence="2 6" id="KW-0288">FMN</keyword>
<keyword evidence="9" id="KW-1185">Reference proteome</keyword>
<evidence type="ECO:0000256" key="4">
    <source>
        <dbReference type="ARBA" id="ARBA00023033"/>
    </source>
</evidence>
<dbReference type="InterPro" id="IPR016215">
    <property type="entry name" value="NTA_MOA"/>
</dbReference>
<dbReference type="InterPro" id="IPR011251">
    <property type="entry name" value="Luciferase-like_dom"/>
</dbReference>
<evidence type="ECO:0000256" key="5">
    <source>
        <dbReference type="ARBA" id="ARBA00033748"/>
    </source>
</evidence>
<feature type="binding site" evidence="6">
    <location>
        <position position="227"/>
    </location>
    <ligand>
        <name>FMN</name>
        <dbReference type="ChEBI" id="CHEBI:58210"/>
    </ligand>
</feature>
<dbReference type="GO" id="GO:0016705">
    <property type="term" value="F:oxidoreductase activity, acting on paired donors, with incorporation or reduction of molecular oxygen"/>
    <property type="evidence" value="ECO:0007669"/>
    <property type="project" value="InterPro"/>
</dbReference>
<reference evidence="8 9" key="1">
    <citation type="journal article" date="2019" name="Emerg. Microbes Infect.">
        <title>Comprehensive subspecies identification of 175 nontuberculous mycobacteria species based on 7547 genomic profiles.</title>
        <authorList>
            <person name="Matsumoto Y."/>
            <person name="Kinjo T."/>
            <person name="Motooka D."/>
            <person name="Nabeya D."/>
            <person name="Jung N."/>
            <person name="Uechi K."/>
            <person name="Horii T."/>
            <person name="Iida T."/>
            <person name="Fujita J."/>
            <person name="Nakamura S."/>
        </authorList>
    </citation>
    <scope>NUCLEOTIDE SEQUENCE [LARGE SCALE GENOMIC DNA]</scope>
    <source>
        <strain evidence="8 9">JCM 30996</strain>
    </source>
</reference>
<evidence type="ECO:0000259" key="7">
    <source>
        <dbReference type="Pfam" id="PF00296"/>
    </source>
</evidence>
<proteinExistence type="inferred from homology"/>
<feature type="binding site" evidence="6">
    <location>
        <position position="102"/>
    </location>
    <ligand>
        <name>FMN</name>
        <dbReference type="ChEBI" id="CHEBI:58210"/>
    </ligand>
</feature>
<comment type="similarity">
    <text evidence="5">Belongs to the NtaA/SnaA/DszA monooxygenase family.</text>
</comment>
<evidence type="ECO:0000313" key="8">
    <source>
        <dbReference type="EMBL" id="GFH04689.1"/>
    </source>
</evidence>
<comment type="caution">
    <text evidence="8">The sequence shown here is derived from an EMBL/GenBank/DDBJ whole genome shotgun (WGS) entry which is preliminary data.</text>
</comment>
<protein>
    <submittedName>
        <fullName evidence="8">Dibenzothiophene desulfurization enzyme A</fullName>
    </submittedName>
</protein>
<dbReference type="Proteomes" id="UP000465304">
    <property type="component" value="Unassembled WGS sequence"/>
</dbReference>
<evidence type="ECO:0000256" key="2">
    <source>
        <dbReference type="ARBA" id="ARBA00022643"/>
    </source>
</evidence>
<keyword evidence="1 6" id="KW-0285">Flavoprotein</keyword>
<dbReference type="Gene3D" id="3.20.20.30">
    <property type="entry name" value="Luciferase-like domain"/>
    <property type="match status" value="1"/>
</dbReference>
<dbReference type="EMBL" id="BLLB01000002">
    <property type="protein sequence ID" value="GFH04689.1"/>
    <property type="molecule type" value="Genomic_DNA"/>
</dbReference>
<evidence type="ECO:0000256" key="3">
    <source>
        <dbReference type="ARBA" id="ARBA00023002"/>
    </source>
</evidence>
<evidence type="ECO:0000256" key="6">
    <source>
        <dbReference type="PIRSR" id="PIRSR000337-1"/>
    </source>
</evidence>
<dbReference type="PIRSF" id="PIRSF000337">
    <property type="entry name" value="NTA_MOA"/>
    <property type="match status" value="1"/>
</dbReference>
<feature type="binding site" evidence="6">
    <location>
        <position position="152"/>
    </location>
    <ligand>
        <name>FMN</name>
        <dbReference type="ChEBI" id="CHEBI:58210"/>
    </ligand>
</feature>
<dbReference type="InterPro" id="IPR051260">
    <property type="entry name" value="Diverse_substr_monoxygenases"/>
</dbReference>
<dbReference type="InterPro" id="IPR036661">
    <property type="entry name" value="Luciferase-like_sf"/>
</dbReference>
<feature type="binding site" evidence="6">
    <location>
        <position position="57"/>
    </location>
    <ligand>
        <name>FMN</name>
        <dbReference type="ChEBI" id="CHEBI:58210"/>
    </ligand>
</feature>